<dbReference type="InterPro" id="IPR006708">
    <property type="entry name" value="Pex19"/>
</dbReference>
<sequence length="87" mass="9712">MKCQLKLYQKVVKVYEDWGEQADDKSGHFDEISSLLQEAADLGTPPQPVAQTISEELAAPDNVKKQLDTYNKMVQDMLNARDGGLNT</sequence>
<dbReference type="InterPro" id="IPR038322">
    <property type="entry name" value="Pex19_C_sf"/>
</dbReference>
<dbReference type="GO" id="GO:0005777">
    <property type="term" value="C:peroxisome"/>
    <property type="evidence" value="ECO:0007669"/>
    <property type="project" value="InterPro"/>
</dbReference>
<protein>
    <recommendedName>
        <fullName evidence="2">Peroxin-19</fullName>
    </recommendedName>
</protein>
<gene>
    <name evidence="3" type="ORF">ElyMa_005475700</name>
</gene>
<dbReference type="EMBL" id="BMAT01010900">
    <property type="protein sequence ID" value="GFR63103.1"/>
    <property type="molecule type" value="Genomic_DNA"/>
</dbReference>
<accession>A0AAV4EPZ5</accession>
<keyword evidence="4" id="KW-1185">Reference proteome</keyword>
<reference evidence="3 4" key="1">
    <citation type="journal article" date="2021" name="Elife">
        <title>Chloroplast acquisition without the gene transfer in kleptoplastic sea slugs, Plakobranchus ocellatus.</title>
        <authorList>
            <person name="Maeda T."/>
            <person name="Takahashi S."/>
            <person name="Yoshida T."/>
            <person name="Shimamura S."/>
            <person name="Takaki Y."/>
            <person name="Nagai Y."/>
            <person name="Toyoda A."/>
            <person name="Suzuki Y."/>
            <person name="Arimoto A."/>
            <person name="Ishii H."/>
            <person name="Satoh N."/>
            <person name="Nishiyama T."/>
            <person name="Hasebe M."/>
            <person name="Maruyama T."/>
            <person name="Minagawa J."/>
            <person name="Obokata J."/>
            <person name="Shigenobu S."/>
        </authorList>
    </citation>
    <scope>NUCLEOTIDE SEQUENCE [LARGE SCALE GENOMIC DNA]</scope>
</reference>
<dbReference type="Pfam" id="PF04614">
    <property type="entry name" value="Pex19"/>
    <property type="match status" value="1"/>
</dbReference>
<comment type="caution">
    <text evidence="3">The sequence shown here is derived from an EMBL/GenBank/DDBJ whole genome shotgun (WGS) entry which is preliminary data.</text>
</comment>
<name>A0AAV4EPZ5_9GAST</name>
<evidence type="ECO:0000256" key="1">
    <source>
        <dbReference type="ARBA" id="ARBA00006326"/>
    </source>
</evidence>
<evidence type="ECO:0000313" key="4">
    <source>
        <dbReference type="Proteomes" id="UP000762676"/>
    </source>
</evidence>
<dbReference type="AlphaFoldDB" id="A0AAV4EPZ5"/>
<organism evidence="3 4">
    <name type="scientific">Elysia marginata</name>
    <dbReference type="NCBI Taxonomy" id="1093978"/>
    <lineage>
        <taxon>Eukaryota</taxon>
        <taxon>Metazoa</taxon>
        <taxon>Spiralia</taxon>
        <taxon>Lophotrochozoa</taxon>
        <taxon>Mollusca</taxon>
        <taxon>Gastropoda</taxon>
        <taxon>Heterobranchia</taxon>
        <taxon>Euthyneura</taxon>
        <taxon>Panpulmonata</taxon>
        <taxon>Sacoglossa</taxon>
        <taxon>Placobranchoidea</taxon>
        <taxon>Plakobranchidae</taxon>
        <taxon>Elysia</taxon>
    </lineage>
</organism>
<dbReference type="Gene3D" id="1.20.120.900">
    <property type="entry name" value="Pex19, mPTS binding domain"/>
    <property type="match status" value="1"/>
</dbReference>
<dbReference type="Proteomes" id="UP000762676">
    <property type="component" value="Unassembled WGS sequence"/>
</dbReference>
<proteinExistence type="inferred from homology"/>
<comment type="similarity">
    <text evidence="1">Belongs to the peroxin-19 family.</text>
</comment>
<evidence type="ECO:0000256" key="2">
    <source>
        <dbReference type="ARBA" id="ARBA00029688"/>
    </source>
</evidence>
<evidence type="ECO:0000313" key="3">
    <source>
        <dbReference type="EMBL" id="GFR63103.1"/>
    </source>
</evidence>